<dbReference type="Proteomes" id="UP000183263">
    <property type="component" value="Unassembled WGS sequence"/>
</dbReference>
<reference evidence="1 2" key="1">
    <citation type="submission" date="2016-10" db="EMBL/GenBank/DDBJ databases">
        <authorList>
            <person name="de Groot N.N."/>
        </authorList>
    </citation>
    <scope>NUCLEOTIDE SEQUENCE [LARGE SCALE GENOMIC DNA]</scope>
    <source>
        <strain evidence="1 2">DSM 44892</strain>
    </source>
</reference>
<dbReference type="CDD" id="cd02440">
    <property type="entry name" value="AdoMet_MTases"/>
    <property type="match status" value="1"/>
</dbReference>
<accession>A0A1G8N1R1</accession>
<dbReference type="OrthoDB" id="8746524at2"/>
<dbReference type="GO" id="GO:0032259">
    <property type="term" value="P:methylation"/>
    <property type="evidence" value="ECO:0007669"/>
    <property type="project" value="UniProtKB-KW"/>
</dbReference>
<proteinExistence type="predicted"/>
<keyword evidence="1" id="KW-0808">Transferase</keyword>
<gene>
    <name evidence="1" type="ORF">SAMN05444695_110148</name>
</gene>
<keyword evidence="1" id="KW-0489">Methyltransferase</keyword>
<sequence length="169" mass="17881">MLLRMPGVGRPETTARLLGELLESESLGPGTRVLDLCGGTGVLSVRACSAGAGWVTAVDRSHRGAMTTWLNAKLNRQTVRVVCGDLAEPVRTLEFDLILAGPTADPERLERLCNQVPALLAERGKFVLVQAEDAVDATCALLDSVGLLVAVGERRDHGDGAVRAVTAIR</sequence>
<dbReference type="AlphaFoldDB" id="A0A1G8N1R1"/>
<dbReference type="Pfam" id="PF06325">
    <property type="entry name" value="PrmA"/>
    <property type="match status" value="1"/>
</dbReference>
<organism evidence="1 2">
    <name type="scientific">Rhodococcus triatomae</name>
    <dbReference type="NCBI Taxonomy" id="300028"/>
    <lineage>
        <taxon>Bacteria</taxon>
        <taxon>Bacillati</taxon>
        <taxon>Actinomycetota</taxon>
        <taxon>Actinomycetes</taxon>
        <taxon>Mycobacteriales</taxon>
        <taxon>Nocardiaceae</taxon>
        <taxon>Rhodococcus</taxon>
    </lineage>
</organism>
<keyword evidence="2" id="KW-1185">Reference proteome</keyword>
<dbReference type="InterPro" id="IPR029063">
    <property type="entry name" value="SAM-dependent_MTases_sf"/>
</dbReference>
<protein>
    <submittedName>
        <fullName evidence="1">Release factor glutamine methyltransferase</fullName>
    </submittedName>
</protein>
<evidence type="ECO:0000313" key="2">
    <source>
        <dbReference type="Proteomes" id="UP000183263"/>
    </source>
</evidence>
<dbReference type="SUPFAM" id="SSF53335">
    <property type="entry name" value="S-adenosyl-L-methionine-dependent methyltransferases"/>
    <property type="match status" value="1"/>
</dbReference>
<name>A0A1G8N1R1_9NOCA</name>
<dbReference type="EMBL" id="FNDN01000010">
    <property type="protein sequence ID" value="SDI74036.1"/>
    <property type="molecule type" value="Genomic_DNA"/>
</dbReference>
<evidence type="ECO:0000313" key="1">
    <source>
        <dbReference type="EMBL" id="SDI74036.1"/>
    </source>
</evidence>
<dbReference type="RefSeq" id="WP_083343200.1">
    <property type="nucleotide sequence ID" value="NZ_CP048813.1"/>
</dbReference>
<dbReference type="Gene3D" id="3.40.50.150">
    <property type="entry name" value="Vaccinia Virus protein VP39"/>
    <property type="match status" value="1"/>
</dbReference>
<dbReference type="GO" id="GO:0008168">
    <property type="term" value="F:methyltransferase activity"/>
    <property type="evidence" value="ECO:0007669"/>
    <property type="project" value="UniProtKB-KW"/>
</dbReference>